<evidence type="ECO:0000313" key="2">
    <source>
        <dbReference type="Proteomes" id="UP001371391"/>
    </source>
</evidence>
<sequence length="249" mass="28530">MSNKITIEHSHVYGEKVVGEITSNIKSIIYDIFLYTADEDYLQARFLALHGQQRLFYWSACQCIEKYLKAILLLSGESVKDSSHDICNLYQKAIGVDESLRNRSLNPPIELKELGLDWGSKKIGALISLINTHGDANNRYDCIGIDCEPSVLIKLDQVVRLLRAKITCANIFQHKKIDNQLLKHFHNYNYCFAPEDFLHGDIYHLMKVFRLTQSSLDIAVNGGYGYGHVYESWLSKNIKIGPKNKKFKK</sequence>
<proteinExistence type="predicted"/>
<keyword evidence="2" id="KW-1185">Reference proteome</keyword>
<dbReference type="Gene3D" id="1.20.120.330">
    <property type="entry name" value="Nucleotidyltransferases domain 2"/>
    <property type="match status" value="1"/>
</dbReference>
<organism evidence="1 2">
    <name type="scientific">Pseudoalteromonas issachenkonii</name>
    <dbReference type="NCBI Taxonomy" id="152297"/>
    <lineage>
        <taxon>Bacteria</taxon>
        <taxon>Pseudomonadati</taxon>
        <taxon>Pseudomonadota</taxon>
        <taxon>Gammaproteobacteria</taxon>
        <taxon>Alteromonadales</taxon>
        <taxon>Pseudoalteromonadaceae</taxon>
        <taxon>Pseudoalteromonas</taxon>
    </lineage>
</organism>
<reference evidence="1 2" key="1">
    <citation type="submission" date="2024-02" db="EMBL/GenBank/DDBJ databases">
        <title>Bacteria isolated from the canopy kelp, Nereocystis luetkeana.</title>
        <authorList>
            <person name="Pfister C.A."/>
            <person name="Younker I.T."/>
            <person name="Light S.H."/>
        </authorList>
    </citation>
    <scope>NUCLEOTIDE SEQUENCE [LARGE SCALE GENOMIC DNA]</scope>
    <source>
        <strain evidence="1 2">TI.1.03</strain>
    </source>
</reference>
<protein>
    <recommendedName>
        <fullName evidence="3">HEPN domain-containing protein</fullName>
    </recommendedName>
</protein>
<dbReference type="RefSeq" id="WP_341602974.1">
    <property type="nucleotide sequence ID" value="NZ_JBAKAW010000010.1"/>
</dbReference>
<gene>
    <name evidence="1" type="ORF">V6257_12155</name>
</gene>
<accession>A0ABU9H1T1</accession>
<dbReference type="Proteomes" id="UP001371391">
    <property type="component" value="Unassembled WGS sequence"/>
</dbReference>
<dbReference type="SUPFAM" id="SSF81593">
    <property type="entry name" value="Nucleotidyltransferase substrate binding subunit/domain"/>
    <property type="match status" value="1"/>
</dbReference>
<evidence type="ECO:0008006" key="3">
    <source>
        <dbReference type="Google" id="ProtNLM"/>
    </source>
</evidence>
<dbReference type="EMBL" id="JBAKAW010000010">
    <property type="protein sequence ID" value="MEL0655790.1"/>
    <property type="molecule type" value="Genomic_DNA"/>
</dbReference>
<name>A0ABU9H1T1_9GAMM</name>
<comment type="caution">
    <text evidence="1">The sequence shown here is derived from an EMBL/GenBank/DDBJ whole genome shotgun (WGS) entry which is preliminary data.</text>
</comment>
<evidence type="ECO:0000313" key="1">
    <source>
        <dbReference type="EMBL" id="MEL0655790.1"/>
    </source>
</evidence>